<evidence type="ECO:0000259" key="3">
    <source>
        <dbReference type="Pfam" id="PF13863"/>
    </source>
</evidence>
<protein>
    <recommendedName>
        <fullName evidence="3">DUF4200 domain-containing protein</fullName>
    </recommendedName>
</protein>
<sequence length="325" mass="39120">MVDNKKIKLPQHLQLDSVSPATRLLEKRRAMYEVQKAFEDQKEEFQKKEERFKMREAELREKDILIQDHLIKFSTFLQQHEMRRKKDMELAQQERERIKEKEEDIERGKIALESLTAKADKIERKVKAMKKFEMFLERVKENNPDEFQELHDILSRYQTLKASNERLQENQRKFTEEVDMLNKQIAIYTKDMNTEKMTLNNKIATKQQRLEKIEDQKGRLMAESEENTSKKMKKTTEHGQILMTIDNLYQKCIKRRDMIISMKEIMEREPPKNFDDMQLSGENALAQLGIIKQCLENFIRLKRALDEKPNIKEEKQRKRENNEIV</sequence>
<evidence type="ECO:0000256" key="2">
    <source>
        <dbReference type="SAM" id="Coils"/>
    </source>
</evidence>
<dbReference type="InParanoid" id="A0A078ASQ0"/>
<organism evidence="4 5">
    <name type="scientific">Stylonychia lemnae</name>
    <name type="common">Ciliate</name>
    <dbReference type="NCBI Taxonomy" id="5949"/>
    <lineage>
        <taxon>Eukaryota</taxon>
        <taxon>Sar</taxon>
        <taxon>Alveolata</taxon>
        <taxon>Ciliophora</taxon>
        <taxon>Intramacronucleata</taxon>
        <taxon>Spirotrichea</taxon>
        <taxon>Stichotrichia</taxon>
        <taxon>Sporadotrichida</taxon>
        <taxon>Oxytrichidae</taxon>
        <taxon>Stylonychinae</taxon>
        <taxon>Stylonychia</taxon>
    </lineage>
</organism>
<keyword evidence="5" id="KW-1185">Reference proteome</keyword>
<dbReference type="OMA" id="SIEMLYI"/>
<feature type="coiled-coil region" evidence="2">
    <location>
        <begin position="42"/>
        <end position="223"/>
    </location>
</feature>
<accession>A0A078ASQ0</accession>
<dbReference type="Proteomes" id="UP000039865">
    <property type="component" value="Unassembled WGS sequence"/>
</dbReference>
<reference evidence="4 5" key="1">
    <citation type="submission" date="2014-06" db="EMBL/GenBank/DDBJ databases">
        <authorList>
            <person name="Swart Estienne"/>
        </authorList>
    </citation>
    <scope>NUCLEOTIDE SEQUENCE [LARGE SCALE GENOMIC DNA]</scope>
    <source>
        <strain evidence="4 5">130c</strain>
    </source>
</reference>
<keyword evidence="1 2" id="KW-0175">Coiled coil</keyword>
<dbReference type="AlphaFoldDB" id="A0A078ASQ0"/>
<dbReference type="PANTHER" id="PTHR21683">
    <property type="entry name" value="COILED-COIL DOMAIN-CONTAINING PROTEIN 42 LIKE-2-LIKE-RELATED"/>
    <property type="match status" value="1"/>
</dbReference>
<feature type="domain" description="DUF4200" evidence="3">
    <location>
        <begin position="24"/>
        <end position="141"/>
    </location>
</feature>
<name>A0A078ASQ0_STYLE</name>
<evidence type="ECO:0000256" key="1">
    <source>
        <dbReference type="ARBA" id="ARBA00023054"/>
    </source>
</evidence>
<dbReference type="GO" id="GO:0005856">
    <property type="term" value="C:cytoskeleton"/>
    <property type="evidence" value="ECO:0007669"/>
    <property type="project" value="UniProtKB-ARBA"/>
</dbReference>
<dbReference type="InterPro" id="IPR051147">
    <property type="entry name" value="CFAP_domain-containing"/>
</dbReference>
<dbReference type="EMBL" id="CCKQ01012614">
    <property type="protein sequence ID" value="CDW84232.1"/>
    <property type="molecule type" value="Genomic_DNA"/>
</dbReference>
<proteinExistence type="predicted"/>
<dbReference type="OrthoDB" id="10264298at2759"/>
<dbReference type="PANTHER" id="PTHR21683:SF2">
    <property type="entry name" value="COILED-COIL DOMAIN-CONTAINING PROTEIN 42 LIKE-2-LIKE"/>
    <property type="match status" value="1"/>
</dbReference>
<dbReference type="InterPro" id="IPR025252">
    <property type="entry name" value="DUF4200"/>
</dbReference>
<dbReference type="Pfam" id="PF13863">
    <property type="entry name" value="DUF4200"/>
    <property type="match status" value="1"/>
</dbReference>
<gene>
    <name evidence="4" type="primary">Contig3313.g3545</name>
    <name evidence="4" type="ORF">STYLEM_13289</name>
</gene>
<evidence type="ECO:0000313" key="5">
    <source>
        <dbReference type="Proteomes" id="UP000039865"/>
    </source>
</evidence>
<evidence type="ECO:0000313" key="4">
    <source>
        <dbReference type="EMBL" id="CDW84232.1"/>
    </source>
</evidence>